<evidence type="ECO:0000259" key="1">
    <source>
        <dbReference type="Pfam" id="PF04773"/>
    </source>
</evidence>
<organism evidence="3 4">
    <name type="scientific">Stutzerimonas kirkiae</name>
    <dbReference type="NCBI Taxonomy" id="2211392"/>
    <lineage>
        <taxon>Bacteria</taxon>
        <taxon>Pseudomonadati</taxon>
        <taxon>Pseudomonadota</taxon>
        <taxon>Gammaproteobacteria</taxon>
        <taxon>Pseudomonadales</taxon>
        <taxon>Pseudomonadaceae</taxon>
        <taxon>Stutzerimonas</taxon>
    </lineage>
</organism>
<feature type="domain" description="FecR protein" evidence="1">
    <location>
        <begin position="109"/>
        <end position="199"/>
    </location>
</feature>
<keyword evidence="4" id="KW-1185">Reference proteome</keyword>
<protein>
    <submittedName>
        <fullName evidence="3">Iron dicitrate transport regulator FecR</fullName>
    </submittedName>
</protein>
<dbReference type="PANTHER" id="PTHR30273:SF2">
    <property type="entry name" value="PROTEIN FECR"/>
    <property type="match status" value="1"/>
</dbReference>
<dbReference type="Pfam" id="PF04773">
    <property type="entry name" value="FecR"/>
    <property type="match status" value="1"/>
</dbReference>
<dbReference type="PANTHER" id="PTHR30273">
    <property type="entry name" value="PERIPLASMIC SIGNAL SENSOR AND SIGMA FACTOR ACTIVATOR FECR-RELATED"/>
    <property type="match status" value="1"/>
</dbReference>
<evidence type="ECO:0000313" key="4">
    <source>
        <dbReference type="Proteomes" id="UP000292639"/>
    </source>
</evidence>
<dbReference type="Proteomes" id="UP000292639">
    <property type="component" value="Unassembled WGS sequence"/>
</dbReference>
<comment type="caution">
    <text evidence="3">The sequence shown here is derived from an EMBL/GenBank/DDBJ whole genome shotgun (WGS) entry which is preliminary data.</text>
</comment>
<name>A0A4V2KDH0_9GAMM</name>
<dbReference type="GO" id="GO:0016989">
    <property type="term" value="F:sigma factor antagonist activity"/>
    <property type="evidence" value="ECO:0007669"/>
    <property type="project" value="TreeGrafter"/>
</dbReference>
<reference evidence="3 4" key="1">
    <citation type="submission" date="2018-06" db="EMBL/GenBank/DDBJ databases">
        <title>Three novel Pseudomonas species isolated from symptomatic oak.</title>
        <authorList>
            <person name="Bueno-Gonzalez V."/>
            <person name="Brady C."/>
        </authorList>
    </citation>
    <scope>NUCLEOTIDE SEQUENCE [LARGE SCALE GENOMIC DNA]</scope>
    <source>
        <strain evidence="3 4">P17C</strain>
    </source>
</reference>
<accession>A0A4V2KDH0</accession>
<dbReference type="PIRSF" id="PIRSF018266">
    <property type="entry name" value="FecR"/>
    <property type="match status" value="1"/>
</dbReference>
<dbReference type="RefSeq" id="WP_131182783.1">
    <property type="nucleotide sequence ID" value="NZ_QJUO01000001.1"/>
</dbReference>
<dbReference type="Pfam" id="PF16220">
    <property type="entry name" value="DUF4880"/>
    <property type="match status" value="1"/>
</dbReference>
<dbReference type="InterPro" id="IPR012373">
    <property type="entry name" value="Ferrdict_sens_TM"/>
</dbReference>
<proteinExistence type="predicted"/>
<sequence length="318" mass="35236">MADLERKTLEAAATWFVQFNAGAVDDAERSAWQEWLQRDPAHARAWARVEKLQRQFGSLPGEVALPTLAGVQARRRAVLKFFALLLTGTAGALSFRELAPYESWLAEQRTGTGQRRRLRLEDGSQLDINTASAVDIHFDSQWRCLRLLQGEILVTTASDVGQRPFIVDTPQGRIRAHGTCFGVRCEGGQTRVGVLQSAVSVQPLRHPGPPLRLEAGQSVDFSDVLIGSPRSLVEGGEAWTRGMLSVVEWRLDDFIRELSRYRPGYLGCDPSVAGLRLSGAFAIDRTDTVLENLALSLPVRVRFLTRYWARVEPASTVG</sequence>
<dbReference type="AlphaFoldDB" id="A0A4V2KDH0"/>
<evidence type="ECO:0000259" key="2">
    <source>
        <dbReference type="Pfam" id="PF16220"/>
    </source>
</evidence>
<evidence type="ECO:0000313" key="3">
    <source>
        <dbReference type="EMBL" id="TBU99337.1"/>
    </source>
</evidence>
<gene>
    <name evidence="3" type="ORF">DNJ96_03240</name>
</gene>
<dbReference type="EMBL" id="QJUP01000002">
    <property type="protein sequence ID" value="TBU99337.1"/>
    <property type="molecule type" value="Genomic_DNA"/>
</dbReference>
<dbReference type="InterPro" id="IPR032623">
    <property type="entry name" value="FecR_N"/>
</dbReference>
<dbReference type="InterPro" id="IPR006860">
    <property type="entry name" value="FecR"/>
</dbReference>
<feature type="domain" description="FecR N-terminal" evidence="2">
    <location>
        <begin position="10"/>
        <end position="52"/>
    </location>
</feature>
<dbReference type="Gene3D" id="2.60.120.1440">
    <property type="match status" value="1"/>
</dbReference>